<accession>A0A2T2ZVW8</accession>
<dbReference type="EMBL" id="KZ678623">
    <property type="protein sequence ID" value="PSR78059.1"/>
    <property type="molecule type" value="Genomic_DNA"/>
</dbReference>
<gene>
    <name evidence="2" type="ORF">BD289DRAFT_444453</name>
</gene>
<evidence type="ECO:0000259" key="1">
    <source>
        <dbReference type="Pfam" id="PF02464"/>
    </source>
</evidence>
<protein>
    <recommendedName>
        <fullName evidence="1">CinA C-terminal domain-containing protein</fullName>
    </recommendedName>
</protein>
<dbReference type="Gene3D" id="3.90.950.20">
    <property type="entry name" value="CinA-like"/>
    <property type="match status" value="1"/>
</dbReference>
<organism evidence="2 3">
    <name type="scientific">Coniella lustricola</name>
    <dbReference type="NCBI Taxonomy" id="2025994"/>
    <lineage>
        <taxon>Eukaryota</taxon>
        <taxon>Fungi</taxon>
        <taxon>Dikarya</taxon>
        <taxon>Ascomycota</taxon>
        <taxon>Pezizomycotina</taxon>
        <taxon>Sordariomycetes</taxon>
        <taxon>Sordariomycetidae</taxon>
        <taxon>Diaporthales</taxon>
        <taxon>Schizoparmaceae</taxon>
        <taxon>Coniella</taxon>
    </lineage>
</organism>
<reference evidence="2 3" key="1">
    <citation type="journal article" date="2018" name="Mycol. Prog.">
        <title>Coniella lustricola, a new species from submerged detritus.</title>
        <authorList>
            <person name="Raudabaugh D.B."/>
            <person name="Iturriaga T."/>
            <person name="Carver A."/>
            <person name="Mondo S."/>
            <person name="Pangilinan J."/>
            <person name="Lipzen A."/>
            <person name="He G."/>
            <person name="Amirebrahimi M."/>
            <person name="Grigoriev I.V."/>
            <person name="Miller A.N."/>
        </authorList>
    </citation>
    <scope>NUCLEOTIDE SEQUENCE [LARGE SCALE GENOMIC DNA]</scope>
    <source>
        <strain evidence="2 3">B22-T-1</strain>
    </source>
</reference>
<dbReference type="InParanoid" id="A0A2T2ZVW8"/>
<proteinExistence type="predicted"/>
<dbReference type="OrthoDB" id="2350783at2759"/>
<name>A0A2T2ZVW8_9PEZI</name>
<evidence type="ECO:0000313" key="2">
    <source>
        <dbReference type="EMBL" id="PSR78059.1"/>
    </source>
</evidence>
<evidence type="ECO:0000313" key="3">
    <source>
        <dbReference type="Proteomes" id="UP000241462"/>
    </source>
</evidence>
<dbReference type="AlphaFoldDB" id="A0A2T2ZVW8"/>
<dbReference type="InterPro" id="IPR008136">
    <property type="entry name" value="CinA_C"/>
</dbReference>
<dbReference type="SUPFAM" id="SSF142433">
    <property type="entry name" value="CinA-like"/>
    <property type="match status" value="1"/>
</dbReference>
<dbReference type="InterPro" id="IPR036653">
    <property type="entry name" value="CinA-like_C"/>
</dbReference>
<dbReference type="STRING" id="2025994.A0A2T2ZVW8"/>
<sequence length="177" mass="18267">MAAFPPPALQEAALAVANLLHERGETLSVAETAAGGLISAALLTTPGASKIYRGGATMYTLESRLAFAGWTAADIRAYDGPNPELVAKLARNVRDTLGSTYTVGESGTAGPTASRQSANGQPGYVALAVVSERDVLSRDLNTGLGSDRAGNMVAFATEALKLVAEFLKERSGQGEKI</sequence>
<feature type="domain" description="CinA C-terminal" evidence="1">
    <location>
        <begin position="12"/>
        <end position="166"/>
    </location>
</feature>
<dbReference type="Pfam" id="PF02464">
    <property type="entry name" value="CinA"/>
    <property type="match status" value="1"/>
</dbReference>
<keyword evidence="3" id="KW-1185">Reference proteome</keyword>
<dbReference type="Proteomes" id="UP000241462">
    <property type="component" value="Unassembled WGS sequence"/>
</dbReference>